<evidence type="ECO:0000256" key="5">
    <source>
        <dbReference type="ARBA" id="ARBA00023242"/>
    </source>
</evidence>
<dbReference type="GO" id="GO:0000978">
    <property type="term" value="F:RNA polymerase II cis-regulatory region sequence-specific DNA binding"/>
    <property type="evidence" value="ECO:0007669"/>
    <property type="project" value="TreeGrafter"/>
</dbReference>
<gene>
    <name evidence="9" type="ORF">jhhlp_005184</name>
</gene>
<dbReference type="EMBL" id="NLAX01000697">
    <property type="protein sequence ID" value="PKS08242.1"/>
    <property type="molecule type" value="Genomic_DNA"/>
</dbReference>
<dbReference type="OrthoDB" id="10006572at2759"/>
<sequence>MDHSQDCTDYIFDNRTRRPLGESNGNAQPCSVPGLTFCAHTSPFSMPSYQGTTHDATTEAHGAMVVASQSAPSDYQSDLREGRVRTRPDWRRHGKNPFYGHDQFRQYRNRQDQKEEKESQKWPPILEDPFLDALLLIPDMGRSKYFMHQSLHGRNMIISTYVWMAYCKSLPPGTQPNLANKRDRKAISSHIQVLKNFFKDHRFYEEQRRCANEDVKSAESLSLKANPVLAALSNGKFPDVRPNYDYFAHLLAQNLTVSVRPKTCWVFVSSPSLNLQEKGTITDDAGKEFDIAKYPQLSTAIEEGESPFRGPDGSLILHEYTNTVSQGYSGPVKEVTKHWEASFPRLYKHLSLPQPQDEDTLTILEMTVSMALHKNSFPLGSELNGLIEMSIEQPALQDHRWKCLTRLVRPRELCADDEPLYLDLSDEMGIQFSHQPKCGERKTRCDCTGRPRQEVRVPFPAAEWASMLTTCVNYPDITPIEGRKRKDYPSRGNGDEESSSREPTQRDLLNQIAMFQELWSAGPPTAHSGAADMGWERRAIIFWKFKDIYQYNARKKKWIAAESPTAQWRFLTVNDPTSEYHLSNAYVASGSVPASRTGFLAPDNLIPHQELKPNVISHGSCLSWNIDSNVTSHLRALEAPAPDFSALGVTNDLATPPMLASSYPADFPSPHELGQPQFGFIHSPCGTPMERQTSSLFGDTAPVTPGSIPFLTENMTMAAAAGIVYDDVICDQGLHAWGTTHPELKAWPLRTEAHLDLSIAPAEKMSDWPVDPAVGQTFWEAAGSKDIWAAPPFQMTLQAEWNDITKNERAGMPAASTVSATSTSVTVATAAYLHESGLAGEKMAKRARVDDVDPGALDGRRKRARKGIRRLTSQV</sequence>
<dbReference type="Gene3D" id="6.10.20.40">
    <property type="entry name" value="TEA/ATTS domain"/>
    <property type="match status" value="1"/>
</dbReference>
<dbReference type="GO" id="GO:0005634">
    <property type="term" value="C:nucleus"/>
    <property type="evidence" value="ECO:0007669"/>
    <property type="project" value="UniProtKB-SubCell"/>
</dbReference>
<proteinExistence type="inferred from homology"/>
<dbReference type="InterPro" id="IPR038096">
    <property type="entry name" value="TEA/ATTS_sf"/>
</dbReference>
<protein>
    <recommendedName>
        <fullName evidence="8">TEA domain-containing protein</fullName>
    </recommendedName>
</protein>
<dbReference type="GO" id="GO:0000981">
    <property type="term" value="F:DNA-binding transcription factor activity, RNA polymerase II-specific"/>
    <property type="evidence" value="ECO:0007669"/>
    <property type="project" value="TreeGrafter"/>
</dbReference>
<feature type="region of interest" description="Disordered" evidence="7">
    <location>
        <begin position="482"/>
        <end position="504"/>
    </location>
</feature>
<evidence type="ECO:0000256" key="7">
    <source>
        <dbReference type="SAM" id="MobiDB-lite"/>
    </source>
</evidence>
<evidence type="ECO:0000313" key="10">
    <source>
        <dbReference type="Proteomes" id="UP000233524"/>
    </source>
</evidence>
<feature type="compositionally biased region" description="Basic residues" evidence="7">
    <location>
        <begin position="860"/>
        <end position="869"/>
    </location>
</feature>
<reference evidence="9 10" key="1">
    <citation type="journal article" date="2017" name="G3 (Bethesda)">
        <title>First Draft Genome Sequence of the Pathogenic Fungus Lomentospora prolificans (Formerly Scedosporium prolificans).</title>
        <authorList>
            <person name="Luo R."/>
            <person name="Zimin A."/>
            <person name="Workman R."/>
            <person name="Fan Y."/>
            <person name="Pertea G."/>
            <person name="Grossman N."/>
            <person name="Wear M.P."/>
            <person name="Jia B."/>
            <person name="Miller H."/>
            <person name="Casadevall A."/>
            <person name="Timp W."/>
            <person name="Zhang S.X."/>
            <person name="Salzberg S.L."/>
        </authorList>
    </citation>
    <scope>NUCLEOTIDE SEQUENCE [LARGE SCALE GENOMIC DNA]</scope>
    <source>
        <strain evidence="9 10">JHH-5317</strain>
    </source>
</reference>
<organism evidence="9 10">
    <name type="scientific">Lomentospora prolificans</name>
    <dbReference type="NCBI Taxonomy" id="41688"/>
    <lineage>
        <taxon>Eukaryota</taxon>
        <taxon>Fungi</taxon>
        <taxon>Dikarya</taxon>
        <taxon>Ascomycota</taxon>
        <taxon>Pezizomycotina</taxon>
        <taxon>Sordariomycetes</taxon>
        <taxon>Hypocreomycetidae</taxon>
        <taxon>Microascales</taxon>
        <taxon>Microascaceae</taxon>
        <taxon>Lomentospora</taxon>
    </lineage>
</organism>
<evidence type="ECO:0000256" key="6">
    <source>
        <dbReference type="PROSITE-ProRule" id="PRU00505"/>
    </source>
</evidence>
<keyword evidence="10" id="KW-1185">Reference proteome</keyword>
<feature type="region of interest" description="Disordered" evidence="7">
    <location>
        <begin position="851"/>
        <end position="875"/>
    </location>
</feature>
<name>A0A2N3N785_9PEZI</name>
<dbReference type="InterPro" id="IPR000818">
    <property type="entry name" value="TEA/ATTS_dom"/>
</dbReference>
<dbReference type="InterPro" id="IPR050937">
    <property type="entry name" value="TEC1_TEAD_TF"/>
</dbReference>
<dbReference type="STRING" id="41688.A0A2N3N785"/>
<dbReference type="VEuPathDB" id="FungiDB:jhhlp_005184"/>
<comment type="subcellular location">
    <subcellularLocation>
        <location evidence="1">Nucleus</location>
    </subcellularLocation>
</comment>
<dbReference type="AlphaFoldDB" id="A0A2N3N785"/>
<comment type="caution">
    <text evidence="9">The sequence shown here is derived from an EMBL/GenBank/DDBJ whole genome shotgun (WGS) entry which is preliminary data.</text>
</comment>
<evidence type="ECO:0000256" key="3">
    <source>
        <dbReference type="ARBA" id="ARBA00023015"/>
    </source>
</evidence>
<feature type="domain" description="TEA" evidence="8">
    <location>
        <begin position="115"/>
        <end position="201"/>
    </location>
</feature>
<keyword evidence="3" id="KW-0805">Transcription regulation</keyword>
<dbReference type="PANTHER" id="PTHR11834">
    <property type="entry name" value="TRANSCRIPTIONAL ENHANCER FACTOR TEF RELATED"/>
    <property type="match status" value="1"/>
</dbReference>
<evidence type="ECO:0000256" key="2">
    <source>
        <dbReference type="ARBA" id="ARBA00008421"/>
    </source>
</evidence>
<accession>A0A2N3N785</accession>
<feature type="DNA-binding region" description="TEA" evidence="6">
    <location>
        <begin position="115"/>
        <end position="201"/>
    </location>
</feature>
<evidence type="ECO:0000256" key="4">
    <source>
        <dbReference type="ARBA" id="ARBA00023163"/>
    </source>
</evidence>
<dbReference type="Proteomes" id="UP000233524">
    <property type="component" value="Unassembled WGS sequence"/>
</dbReference>
<comment type="similarity">
    <text evidence="2">Belongs to the TEC1 family.</text>
</comment>
<keyword evidence="4" id="KW-0804">Transcription</keyword>
<dbReference type="PANTHER" id="PTHR11834:SF0">
    <property type="entry name" value="PROTEIN SCALLOPED"/>
    <property type="match status" value="1"/>
</dbReference>
<dbReference type="InParanoid" id="A0A2N3N785"/>
<feature type="compositionally biased region" description="Basic and acidic residues" evidence="7">
    <location>
        <begin position="102"/>
        <end position="120"/>
    </location>
</feature>
<feature type="region of interest" description="Disordered" evidence="7">
    <location>
        <begin position="66"/>
        <end position="120"/>
    </location>
</feature>
<dbReference type="Pfam" id="PF01285">
    <property type="entry name" value="TEA"/>
    <property type="match status" value="1"/>
</dbReference>
<dbReference type="SMART" id="SM00426">
    <property type="entry name" value="TEA"/>
    <property type="match status" value="1"/>
</dbReference>
<evidence type="ECO:0000256" key="1">
    <source>
        <dbReference type="ARBA" id="ARBA00004123"/>
    </source>
</evidence>
<evidence type="ECO:0000313" key="9">
    <source>
        <dbReference type="EMBL" id="PKS08242.1"/>
    </source>
</evidence>
<keyword evidence="5" id="KW-0539">Nucleus</keyword>
<dbReference type="PROSITE" id="PS51088">
    <property type="entry name" value="TEA_2"/>
    <property type="match status" value="1"/>
</dbReference>
<feature type="compositionally biased region" description="Polar residues" evidence="7">
    <location>
        <begin position="67"/>
        <end position="76"/>
    </location>
</feature>
<feature type="compositionally biased region" description="Basic and acidic residues" evidence="7">
    <location>
        <begin position="77"/>
        <end position="91"/>
    </location>
</feature>
<dbReference type="GO" id="GO:0005667">
    <property type="term" value="C:transcription regulator complex"/>
    <property type="evidence" value="ECO:0007669"/>
    <property type="project" value="TreeGrafter"/>
</dbReference>
<evidence type="ECO:0000259" key="8">
    <source>
        <dbReference type="PROSITE" id="PS51088"/>
    </source>
</evidence>